<keyword evidence="1" id="KW-0472">Membrane</keyword>
<name>A0ABT1IBK7_9PSEU</name>
<reference evidence="2 3" key="1">
    <citation type="submission" date="2022-06" db="EMBL/GenBank/DDBJ databases">
        <title>Genomic Encyclopedia of Archaeal and Bacterial Type Strains, Phase II (KMG-II): from individual species to whole genera.</title>
        <authorList>
            <person name="Goeker M."/>
        </authorList>
    </citation>
    <scope>NUCLEOTIDE SEQUENCE [LARGE SCALE GENOMIC DNA]</scope>
    <source>
        <strain evidence="2 3">DSM 44255</strain>
    </source>
</reference>
<feature type="transmembrane region" description="Helical" evidence="1">
    <location>
        <begin position="79"/>
        <end position="102"/>
    </location>
</feature>
<feature type="transmembrane region" description="Helical" evidence="1">
    <location>
        <begin position="41"/>
        <end position="67"/>
    </location>
</feature>
<evidence type="ECO:0008006" key="4">
    <source>
        <dbReference type="Google" id="ProtNLM"/>
    </source>
</evidence>
<dbReference type="Proteomes" id="UP001205185">
    <property type="component" value="Unassembled WGS sequence"/>
</dbReference>
<keyword evidence="1" id="KW-1133">Transmembrane helix</keyword>
<keyword evidence="1" id="KW-0812">Transmembrane</keyword>
<evidence type="ECO:0000256" key="1">
    <source>
        <dbReference type="SAM" id="Phobius"/>
    </source>
</evidence>
<accession>A0ABT1IBK7</accession>
<gene>
    <name evidence="2" type="ORF">LV75_002445</name>
</gene>
<keyword evidence="3" id="KW-1185">Reference proteome</keyword>
<proteinExistence type="predicted"/>
<evidence type="ECO:0000313" key="3">
    <source>
        <dbReference type="Proteomes" id="UP001205185"/>
    </source>
</evidence>
<sequence length="160" mass="16821">MPAAERVARLKERVYLTFTALAVVLALRSHAEHAGEAAVLLLITVTGTLLAVLVADVVSHIAVHAALPDRGELGRMLRISFGALGAVTLPFIFIGLAGLGVWRVEVALRASTIALVASLGAIGYIAVRRVRLPPWQRLIVLFAELALGAAVVGLELLAHG</sequence>
<comment type="caution">
    <text evidence="2">The sequence shown here is derived from an EMBL/GenBank/DDBJ whole genome shotgun (WGS) entry which is preliminary data.</text>
</comment>
<evidence type="ECO:0000313" key="2">
    <source>
        <dbReference type="EMBL" id="MCP2269944.1"/>
    </source>
</evidence>
<feature type="transmembrane region" description="Helical" evidence="1">
    <location>
        <begin position="139"/>
        <end position="158"/>
    </location>
</feature>
<dbReference type="EMBL" id="JAMTCO010000006">
    <property type="protein sequence ID" value="MCP2269944.1"/>
    <property type="molecule type" value="Genomic_DNA"/>
</dbReference>
<protein>
    <recommendedName>
        <fullName evidence="4">Integral membrane protein</fullName>
    </recommendedName>
</protein>
<feature type="transmembrane region" description="Helical" evidence="1">
    <location>
        <begin position="108"/>
        <end position="127"/>
    </location>
</feature>
<organism evidence="2 3">
    <name type="scientific">Actinokineospora diospyrosa</name>
    <dbReference type="NCBI Taxonomy" id="103728"/>
    <lineage>
        <taxon>Bacteria</taxon>
        <taxon>Bacillati</taxon>
        <taxon>Actinomycetota</taxon>
        <taxon>Actinomycetes</taxon>
        <taxon>Pseudonocardiales</taxon>
        <taxon>Pseudonocardiaceae</taxon>
        <taxon>Actinokineospora</taxon>
    </lineage>
</organism>